<gene>
    <name evidence="10" type="ORF">JYU14_01575</name>
</gene>
<feature type="transmembrane region" description="Helical" evidence="7">
    <location>
        <begin position="300"/>
        <end position="323"/>
    </location>
</feature>
<evidence type="ECO:0000256" key="4">
    <source>
        <dbReference type="ARBA" id="ARBA00022824"/>
    </source>
</evidence>
<proteinExistence type="inferred from homology"/>
<evidence type="ECO:0000259" key="9">
    <source>
        <dbReference type="Pfam" id="PF25179"/>
    </source>
</evidence>
<dbReference type="Pfam" id="PF06762">
    <property type="entry name" value="LMF1"/>
    <property type="match status" value="1"/>
</dbReference>
<dbReference type="PANTHER" id="PTHR14463">
    <property type="entry name" value="LIPASE MATURATION FACTOR"/>
    <property type="match status" value="1"/>
</dbReference>
<evidence type="ECO:0000256" key="6">
    <source>
        <dbReference type="ARBA" id="ARBA00023136"/>
    </source>
</evidence>
<feature type="transmembrane region" description="Helical" evidence="7">
    <location>
        <begin position="22"/>
        <end position="46"/>
    </location>
</feature>
<keyword evidence="4" id="KW-0256">Endoplasmic reticulum</keyword>
<evidence type="ECO:0000256" key="2">
    <source>
        <dbReference type="ARBA" id="ARBA00005512"/>
    </source>
</evidence>
<feature type="transmembrane region" description="Helical" evidence="7">
    <location>
        <begin position="214"/>
        <end position="233"/>
    </location>
</feature>
<evidence type="ECO:0000259" key="8">
    <source>
        <dbReference type="Pfam" id="PF06762"/>
    </source>
</evidence>
<feature type="domain" description="Lipase maturation factor 1/2 C-terminal" evidence="9">
    <location>
        <begin position="340"/>
        <end position="474"/>
    </location>
</feature>
<sequence length="483" mass="55793">MLETITAFFDLNPASYLYSQWLFLRLLGLVYLVAFLSLSVQIRGLWGSQGILPFANRFAHLKRLKLSWRGVYYFPSLFWINTSNATLLGIGFLGIVASLALIFNIFPIIALIVLWITWQSFLTVDTVFMRLQSDSLLAETGFFAIFFALLTPPPLLALLCLWFLFFRFVFMAGIVKVLSGDRHWRYGTALQIHFETQPLPNPLSWYAHRLPRNILRFLAYSTIIVEVVIPFFIILPAPFRLAVFILSVMLQLGIIATGNYSFLNWIACLLAVPLLHNQYIQPWLGPLVTIQPTPHNDTLYFLVSIVSVAFVFLGALHIVRLWVRRGRIFNIFNHIGHLHLSNSYGIFAVMTTVRREILIQGSVDGSEWIEYPFKWKPGDVTKNAPQMAPHHPRIEWQLWFAALGHYQDYPWILQMLNSLLEGSTAVTALFSNNPFPATPPKYVRALLYEYRFTDRKTKKETGRWWNKSWVRTYVDSVSLDSFQ</sequence>
<feature type="transmembrane region" description="Helical" evidence="7">
    <location>
        <begin position="88"/>
        <end position="116"/>
    </location>
</feature>
<accession>A0ABS3APY1</accession>
<keyword evidence="11" id="KW-1185">Reference proteome</keyword>
<dbReference type="Proteomes" id="UP000722121">
    <property type="component" value="Unassembled WGS sequence"/>
</dbReference>
<evidence type="ECO:0000256" key="7">
    <source>
        <dbReference type="SAM" id="Phobius"/>
    </source>
</evidence>
<reference evidence="10 11" key="1">
    <citation type="submission" date="2021-02" db="EMBL/GenBank/DDBJ databases">
        <title>Activity-based single-cell genomes from oceanic crustal fluid captures similar information to metagenomic and metatranscriptomic surveys with orders of magnitude less sampling.</title>
        <authorList>
            <person name="D'Angelo T.S."/>
            <person name="Orcutt B.N."/>
        </authorList>
    </citation>
    <scope>NUCLEOTIDE SEQUENCE [LARGE SCALE GENOMIC DNA]</scope>
    <source>
        <strain evidence="10">AH-315-G07</strain>
    </source>
</reference>
<keyword evidence="5 7" id="KW-1133">Transmembrane helix</keyword>
<protein>
    <submittedName>
        <fullName evidence="10">Lipase maturation factor family protein</fullName>
    </submittedName>
</protein>
<organism evidence="10 11">
    <name type="scientific">Simkania negevensis</name>
    <dbReference type="NCBI Taxonomy" id="83561"/>
    <lineage>
        <taxon>Bacteria</taxon>
        <taxon>Pseudomonadati</taxon>
        <taxon>Chlamydiota</taxon>
        <taxon>Chlamydiia</taxon>
        <taxon>Parachlamydiales</taxon>
        <taxon>Simkaniaceae</taxon>
        <taxon>Simkania</taxon>
    </lineage>
</organism>
<feature type="domain" description="Lipase maturation factor 1/2 N-terminal" evidence="8">
    <location>
        <begin position="130"/>
        <end position="280"/>
    </location>
</feature>
<dbReference type="EMBL" id="JAFITR010000021">
    <property type="protein sequence ID" value="MBN4066756.1"/>
    <property type="molecule type" value="Genomic_DNA"/>
</dbReference>
<evidence type="ECO:0000256" key="5">
    <source>
        <dbReference type="ARBA" id="ARBA00022989"/>
    </source>
</evidence>
<evidence type="ECO:0000313" key="11">
    <source>
        <dbReference type="Proteomes" id="UP000722121"/>
    </source>
</evidence>
<dbReference type="InterPro" id="IPR057434">
    <property type="entry name" value="LMF1/2_N"/>
</dbReference>
<evidence type="ECO:0000256" key="1">
    <source>
        <dbReference type="ARBA" id="ARBA00004477"/>
    </source>
</evidence>
<name>A0ABS3APY1_9BACT</name>
<comment type="caution">
    <text evidence="10">The sequence shown here is derived from an EMBL/GenBank/DDBJ whole genome shotgun (WGS) entry which is preliminary data.</text>
</comment>
<feature type="transmembrane region" description="Helical" evidence="7">
    <location>
        <begin position="66"/>
        <end position="82"/>
    </location>
</feature>
<evidence type="ECO:0000256" key="3">
    <source>
        <dbReference type="ARBA" id="ARBA00022692"/>
    </source>
</evidence>
<dbReference type="Pfam" id="PF25179">
    <property type="entry name" value="LMF1_C"/>
    <property type="match status" value="1"/>
</dbReference>
<evidence type="ECO:0000313" key="10">
    <source>
        <dbReference type="EMBL" id="MBN4066756.1"/>
    </source>
</evidence>
<dbReference type="InterPro" id="IPR009613">
    <property type="entry name" value="LMF"/>
</dbReference>
<keyword evidence="6 7" id="KW-0472">Membrane</keyword>
<comment type="subcellular location">
    <subcellularLocation>
        <location evidence="1">Endoplasmic reticulum membrane</location>
        <topology evidence="1">Multi-pass membrane protein</topology>
    </subcellularLocation>
</comment>
<dbReference type="InterPro" id="IPR057433">
    <property type="entry name" value="LMF1/2_C"/>
</dbReference>
<keyword evidence="3 7" id="KW-0812">Transmembrane</keyword>
<feature type="transmembrane region" description="Helical" evidence="7">
    <location>
        <begin position="239"/>
        <end position="255"/>
    </location>
</feature>
<comment type="similarity">
    <text evidence="2">Belongs to the lipase maturation factor family.</text>
</comment>